<dbReference type="RefSeq" id="WP_152575389.1">
    <property type="nucleotide sequence ID" value="NZ_VIKU02000005.1"/>
</dbReference>
<reference evidence="1" key="2">
    <citation type="submission" date="2020-03" db="EMBL/GenBank/DDBJ databases">
        <title>Flavobacteriaceae bacterium strain TP-CH-4, a member of the family Flavobacteriaceae isolated from a deep-sea seamount.</title>
        <authorList>
            <person name="Zhang D.-C."/>
        </authorList>
    </citation>
    <scope>NUCLEOTIDE SEQUENCE</scope>
    <source>
        <strain evidence="1">TP-CH-4</strain>
    </source>
</reference>
<sequence>MESNTAQKLIFVYNSDAGFRNRVVDSAHKIFSPSTYECSLCNITYGTFAENRGWRQFRRHSDLQMAFLHRDEFSKAYKSKFGYKFTFPIVLVESSHGLDILIRTEELNALKKVEELIVLINERTAG</sequence>
<dbReference type="EMBL" id="VIKU02000005">
    <property type="protein sequence ID" value="NHF60895.1"/>
    <property type="molecule type" value="Genomic_DNA"/>
</dbReference>
<dbReference type="AlphaFoldDB" id="A0A967AXE3"/>
<accession>A0A967AXE3</accession>
<protein>
    <submittedName>
        <fullName evidence="1">GTPase</fullName>
    </submittedName>
</protein>
<dbReference type="Proteomes" id="UP000707206">
    <property type="component" value="Unassembled WGS sequence"/>
</dbReference>
<evidence type="ECO:0000313" key="1">
    <source>
        <dbReference type="EMBL" id="NHF60895.1"/>
    </source>
</evidence>
<reference evidence="1" key="1">
    <citation type="submission" date="2019-07" db="EMBL/GenBank/DDBJ databases">
        <authorList>
            <person name="De-Chao Zhang Q."/>
        </authorList>
    </citation>
    <scope>NUCLEOTIDE SEQUENCE</scope>
    <source>
        <strain evidence="1">TP-CH-4</strain>
    </source>
</reference>
<keyword evidence="2" id="KW-1185">Reference proteome</keyword>
<name>A0A967AXE3_9FLAO</name>
<organism evidence="1 2">
    <name type="scientific">Pelagihabitans pacificus</name>
    <dbReference type="NCBI Taxonomy" id="2696054"/>
    <lineage>
        <taxon>Bacteria</taxon>
        <taxon>Pseudomonadati</taxon>
        <taxon>Bacteroidota</taxon>
        <taxon>Flavobacteriia</taxon>
        <taxon>Flavobacteriales</taxon>
        <taxon>Flavobacteriaceae</taxon>
        <taxon>Pelagihabitans</taxon>
    </lineage>
</organism>
<proteinExistence type="predicted"/>
<comment type="caution">
    <text evidence="1">The sequence shown here is derived from an EMBL/GenBank/DDBJ whole genome shotgun (WGS) entry which is preliminary data.</text>
</comment>
<gene>
    <name evidence="1" type="ORF">FK220_016195</name>
</gene>
<evidence type="ECO:0000313" key="2">
    <source>
        <dbReference type="Proteomes" id="UP000707206"/>
    </source>
</evidence>